<reference evidence="3" key="1">
    <citation type="journal article" date="2019" name="Int. J. Syst. Evol. Microbiol.">
        <title>The Global Catalogue of Microorganisms (GCM) 10K type strain sequencing project: providing services to taxonomists for standard genome sequencing and annotation.</title>
        <authorList>
            <consortium name="The Broad Institute Genomics Platform"/>
            <consortium name="The Broad Institute Genome Sequencing Center for Infectious Disease"/>
            <person name="Wu L."/>
            <person name="Ma J."/>
        </authorList>
    </citation>
    <scope>NUCLEOTIDE SEQUENCE [LARGE SCALE GENOMIC DNA]</scope>
    <source>
        <strain evidence="3">CCUG 49679</strain>
    </source>
</reference>
<comment type="caution">
    <text evidence="2">The sequence shown here is derived from an EMBL/GenBank/DDBJ whole genome shotgun (WGS) entry which is preliminary data.</text>
</comment>
<evidence type="ECO:0000256" key="1">
    <source>
        <dbReference type="SAM" id="Coils"/>
    </source>
</evidence>
<accession>A0ABW1PM44</accession>
<proteinExistence type="predicted"/>
<keyword evidence="3" id="KW-1185">Reference proteome</keyword>
<dbReference type="RefSeq" id="WP_379791562.1">
    <property type="nucleotide sequence ID" value="NZ_JBHSQB010000007.1"/>
</dbReference>
<evidence type="ECO:0000313" key="2">
    <source>
        <dbReference type="EMBL" id="MFC6096700.1"/>
    </source>
</evidence>
<gene>
    <name evidence="2" type="ORF">ACFPVY_08570</name>
</gene>
<organism evidence="2 3">
    <name type="scientific">Flavobacterium qiangtangense</name>
    <dbReference type="NCBI Taxonomy" id="1442595"/>
    <lineage>
        <taxon>Bacteria</taxon>
        <taxon>Pseudomonadati</taxon>
        <taxon>Bacteroidota</taxon>
        <taxon>Flavobacteriia</taxon>
        <taxon>Flavobacteriales</taxon>
        <taxon>Flavobacteriaceae</taxon>
        <taxon>Flavobacterium</taxon>
    </lineage>
</organism>
<protein>
    <submittedName>
        <fullName evidence="2">Uncharacterized protein</fullName>
    </submittedName>
</protein>
<evidence type="ECO:0000313" key="3">
    <source>
        <dbReference type="Proteomes" id="UP001596287"/>
    </source>
</evidence>
<feature type="coiled-coil region" evidence="1">
    <location>
        <begin position="219"/>
        <end position="246"/>
    </location>
</feature>
<dbReference type="EMBL" id="JBHSQB010000007">
    <property type="protein sequence ID" value="MFC6096700.1"/>
    <property type="molecule type" value="Genomic_DNA"/>
</dbReference>
<dbReference type="Proteomes" id="UP001596287">
    <property type="component" value="Unassembled WGS sequence"/>
</dbReference>
<sequence length="1152" mass="132220">MLQENKNQLTLYRFVSLRSPELLKKENQKQRFVFHPDNKSGHFYTELDSNHLLTEEKWDALHIISQGFNGFQSNDELENAFGEFYILSEWITRSKNDLDALELIRKIKHLKLLDSNKEFEIWDNLFYQIVTQKSFYIREALIQILILQNLLKQIELLDNDDEKLKSLAILVNAKVVLPEYLFKENQNVNSAKKTKKTQKNEDDVILEKELVDAQLIQLSKINIENLENLTEKLEEFEKRYYQNYQQKHDSYLKDYQENYSIVVNKYIADYDEERRNLCDSVKDEHYDPNDFCYQPNIKIDELPRFDFSFQDEFSLEELAPELSEEDYGLLKSIIYRKNVSTFKEAIALVSKEIEKESASISQRIITSEKTVTFGDTVISASQPAPLSTAIPFQICSSRLSNGNASMYLSMQLPDNTYDVRYFHYILHYSTGENSGHLEFVKTKNGNVITLSNLFNNTIQFSLTDKVVEITGKIKFSNGQEFTLSVRPFSLRGCYSGKLETTTTNSESGATDGQTSYTPKGFGYKQLGIADYKKVVAEVCCYEPGEVAHIENVMASELRSKVTTKSYKSEVTDFESSEIEKENMTDVVSTERFEMQTEVAKLLAQQKQLSSYADVHTSWGNTTLDAGIAYASNTSKEESNRQAVIQAKELTQRAVEKIVSKVRTEKTVKITNEFIEENTHAFDNRGNSSHISGVFRFINAVYKNQIFNYGKRLMYEFVVPQPSKLHRLAMLSSQNNENTVIIEKPIDPATLGITDFTKISASNYQHLASKYDADTEVYPKTQIFLNKTVSSVHDGPHEIIEGSAELQIPEGYQPISAKLKFSAKWDKDGGQLHSANIAFGNYALYGQNLHSDIKEINLSGYQYEYLLDSFTDKISFSYGLINYTSCNISLSIKNQIAPEKIESWKKSTYNAIIKGYQEQLRLYNEKISEAKTTGVQILDSNPLFYRQIEQMVLRKNCISYLLDNSVNSNRRFGKKMYTGDSIINHHITANQEMEDYASFAKFMEQAFEWNLMSYNFYPYYWGYDGEWSSLYQHESNDLTFRSFMQAGMARVVVTVKPGFEDAVMHYMATGQIWNGGQIPILEDPLYLSIVDELKEQEYTVQETWKTVVPTHLIGLQTSGVSVDEGGLPCNCPAVDELNSTLVKNSNILISKPE</sequence>
<name>A0ABW1PM44_9FLAO</name>
<keyword evidence="1" id="KW-0175">Coiled coil</keyword>